<dbReference type="SMART" id="SM00347">
    <property type="entry name" value="HTH_MARR"/>
    <property type="match status" value="1"/>
</dbReference>
<dbReference type="EMBL" id="JBIAMX010000004">
    <property type="protein sequence ID" value="MFF0542847.1"/>
    <property type="molecule type" value="Genomic_DNA"/>
</dbReference>
<keyword evidence="3" id="KW-1185">Reference proteome</keyword>
<dbReference type="PANTHER" id="PTHR33164:SF57">
    <property type="entry name" value="MARR-FAMILY TRANSCRIPTIONAL REGULATOR"/>
    <property type="match status" value="1"/>
</dbReference>
<reference evidence="2 3" key="1">
    <citation type="submission" date="2024-10" db="EMBL/GenBank/DDBJ databases">
        <title>The Natural Products Discovery Center: Release of the First 8490 Sequenced Strains for Exploring Actinobacteria Biosynthetic Diversity.</title>
        <authorList>
            <person name="Kalkreuter E."/>
            <person name="Kautsar S.A."/>
            <person name="Yang D."/>
            <person name="Bader C.D."/>
            <person name="Teijaro C.N."/>
            <person name="Fluegel L."/>
            <person name="Davis C.M."/>
            <person name="Simpson J.R."/>
            <person name="Lauterbach L."/>
            <person name="Steele A.D."/>
            <person name="Gui C."/>
            <person name="Meng S."/>
            <person name="Li G."/>
            <person name="Viehrig K."/>
            <person name="Ye F."/>
            <person name="Su P."/>
            <person name="Kiefer A.F."/>
            <person name="Nichols A."/>
            <person name="Cepeda A.J."/>
            <person name="Yan W."/>
            <person name="Fan B."/>
            <person name="Jiang Y."/>
            <person name="Adhikari A."/>
            <person name="Zheng C.-J."/>
            <person name="Schuster L."/>
            <person name="Cowan T.M."/>
            <person name="Smanski M.J."/>
            <person name="Chevrette M.G."/>
            <person name="De Carvalho L.P.S."/>
            <person name="Shen B."/>
        </authorList>
    </citation>
    <scope>NUCLEOTIDE SEQUENCE [LARGE SCALE GENOMIC DNA]</scope>
    <source>
        <strain evidence="2 3">NPDC004045</strain>
    </source>
</reference>
<evidence type="ECO:0000259" key="1">
    <source>
        <dbReference type="PROSITE" id="PS50995"/>
    </source>
</evidence>
<dbReference type="InterPro" id="IPR039422">
    <property type="entry name" value="MarR/SlyA-like"/>
</dbReference>
<dbReference type="Gene3D" id="1.10.10.10">
    <property type="entry name" value="Winged helix-like DNA-binding domain superfamily/Winged helix DNA-binding domain"/>
    <property type="match status" value="1"/>
</dbReference>
<evidence type="ECO:0000313" key="2">
    <source>
        <dbReference type="EMBL" id="MFF0542847.1"/>
    </source>
</evidence>
<dbReference type="PRINTS" id="PR00598">
    <property type="entry name" value="HTHMARR"/>
</dbReference>
<organism evidence="2 3">
    <name type="scientific">Nocardia thailandica</name>
    <dbReference type="NCBI Taxonomy" id="257275"/>
    <lineage>
        <taxon>Bacteria</taxon>
        <taxon>Bacillati</taxon>
        <taxon>Actinomycetota</taxon>
        <taxon>Actinomycetes</taxon>
        <taxon>Mycobacteriales</taxon>
        <taxon>Nocardiaceae</taxon>
        <taxon>Nocardia</taxon>
    </lineage>
</organism>
<dbReference type="InterPro" id="IPR036390">
    <property type="entry name" value="WH_DNA-bd_sf"/>
</dbReference>
<gene>
    <name evidence="2" type="ORF">ACFYTF_08415</name>
</gene>
<dbReference type="InterPro" id="IPR036388">
    <property type="entry name" value="WH-like_DNA-bd_sf"/>
</dbReference>
<evidence type="ECO:0000313" key="3">
    <source>
        <dbReference type="Proteomes" id="UP001601444"/>
    </source>
</evidence>
<proteinExistence type="predicted"/>
<feature type="domain" description="HTH marR-type" evidence="1">
    <location>
        <begin position="12"/>
        <end position="143"/>
    </location>
</feature>
<dbReference type="SUPFAM" id="SSF46785">
    <property type="entry name" value="Winged helix' DNA-binding domain"/>
    <property type="match status" value="1"/>
</dbReference>
<protein>
    <submittedName>
        <fullName evidence="2">MarR family winged helix-turn-helix transcriptional regulator</fullName>
    </submittedName>
</protein>
<dbReference type="PROSITE" id="PS50995">
    <property type="entry name" value="HTH_MARR_2"/>
    <property type="match status" value="1"/>
</dbReference>
<name>A0ABW6PKD6_9NOCA</name>
<dbReference type="RefSeq" id="WP_043657059.1">
    <property type="nucleotide sequence ID" value="NZ_JBIAMX010000004.1"/>
</dbReference>
<dbReference type="InterPro" id="IPR000835">
    <property type="entry name" value="HTH_MarR-typ"/>
</dbReference>
<dbReference type="Proteomes" id="UP001601444">
    <property type="component" value="Unassembled WGS sequence"/>
</dbReference>
<sequence length="157" mass="17605">MSDSGPADDTPFARLVFELNLLSRYYPNTTRRRPGFQLDRSGFLILTRLDLGEPLSLKELSQALQLDISTINRQVAAVLKQGVAERVPDPDGGIARKIRMTPAGRAALDADRAARRNGINTVIADWDPEDIAQLSRLVRKFNQDVERIENNPWPRPS</sequence>
<dbReference type="PANTHER" id="PTHR33164">
    <property type="entry name" value="TRANSCRIPTIONAL REGULATOR, MARR FAMILY"/>
    <property type="match status" value="1"/>
</dbReference>
<accession>A0ABW6PKD6</accession>
<comment type="caution">
    <text evidence="2">The sequence shown here is derived from an EMBL/GenBank/DDBJ whole genome shotgun (WGS) entry which is preliminary data.</text>
</comment>